<organism evidence="10 11">
    <name type="scientific">Moritella viscosa</name>
    <dbReference type="NCBI Taxonomy" id="80854"/>
    <lineage>
        <taxon>Bacteria</taxon>
        <taxon>Pseudomonadati</taxon>
        <taxon>Pseudomonadota</taxon>
        <taxon>Gammaproteobacteria</taxon>
        <taxon>Alteromonadales</taxon>
        <taxon>Moritellaceae</taxon>
        <taxon>Moritella</taxon>
    </lineage>
</organism>
<feature type="active site" description="Proton acceptor" evidence="8">
    <location>
        <position position="235"/>
    </location>
</feature>
<dbReference type="Pfam" id="PF04204">
    <property type="entry name" value="HTS"/>
    <property type="match status" value="1"/>
</dbReference>
<dbReference type="SUPFAM" id="SSF52317">
    <property type="entry name" value="Class I glutamine amidotransferase-like"/>
    <property type="match status" value="1"/>
</dbReference>
<dbReference type="GO" id="GO:0004414">
    <property type="term" value="F:homoserine O-acetyltransferase activity"/>
    <property type="evidence" value="ECO:0007669"/>
    <property type="project" value="UniProtKB-UniRule"/>
</dbReference>
<dbReference type="Gene3D" id="3.40.50.880">
    <property type="match status" value="1"/>
</dbReference>
<comment type="pathway">
    <text evidence="8">Amino-acid biosynthesis; L-methionine biosynthesis via de novo pathway; O-succinyl-L-homoserine from L-homoserine: step 1/1.</text>
</comment>
<dbReference type="UniPathway" id="UPA00051">
    <property type="reaction ID" value="UER00075"/>
</dbReference>
<comment type="subcellular location">
    <subcellularLocation>
        <location evidence="1 8">Cytoplasm</location>
    </subcellularLocation>
</comment>
<evidence type="ECO:0000256" key="2">
    <source>
        <dbReference type="ARBA" id="ARBA00022490"/>
    </source>
</evidence>
<gene>
    <name evidence="8" type="primary">metAS</name>
    <name evidence="10" type="ORF">NVI5450_2486</name>
</gene>
<evidence type="ECO:0000256" key="7">
    <source>
        <dbReference type="ARBA" id="ARBA00053298"/>
    </source>
</evidence>
<comment type="caution">
    <text evidence="8">Lacks conserved residue(s) required for the propagation of feature annotation.</text>
</comment>
<dbReference type="NCBIfam" id="TIGR01001">
    <property type="entry name" value="metA"/>
    <property type="match status" value="1"/>
</dbReference>
<dbReference type="GO" id="GO:0019281">
    <property type="term" value="P:L-methionine biosynthetic process from homoserine via O-succinyl-L-homoserine and cystathionine"/>
    <property type="evidence" value="ECO:0007669"/>
    <property type="project" value="InterPro"/>
</dbReference>
<evidence type="ECO:0000256" key="9">
    <source>
        <dbReference type="PIRSR" id="PIRSR000450-1"/>
    </source>
</evidence>
<feature type="active site" description="Acyl-thioester intermediate" evidence="8 9">
    <location>
        <position position="143"/>
    </location>
</feature>
<feature type="binding site" evidence="8">
    <location>
        <position position="193"/>
    </location>
    <ligand>
        <name>substrate</name>
    </ligand>
</feature>
<dbReference type="InterPro" id="IPR033752">
    <property type="entry name" value="MetA_family"/>
</dbReference>
<feature type="binding site" evidence="8">
    <location>
        <position position="164"/>
    </location>
    <ligand>
        <name>substrate</name>
    </ligand>
</feature>
<evidence type="ECO:0000256" key="6">
    <source>
        <dbReference type="ARBA" id="ARBA00051253"/>
    </source>
</evidence>
<dbReference type="Proteomes" id="UP000183794">
    <property type="component" value="Unassembled WGS sequence"/>
</dbReference>
<dbReference type="PIRSF" id="PIRSF000450">
    <property type="entry name" value="H_ser_succinyltr"/>
    <property type="match status" value="1"/>
</dbReference>
<dbReference type="GO" id="GO:0008899">
    <property type="term" value="F:homoserine O-succinyltransferase activity"/>
    <property type="evidence" value="ECO:0007669"/>
    <property type="project" value="UniProtKB-EC"/>
</dbReference>
<dbReference type="InterPro" id="IPR005697">
    <property type="entry name" value="HST_MetA"/>
</dbReference>
<dbReference type="EC" id="2.3.1.46" evidence="8"/>
<evidence type="ECO:0000256" key="1">
    <source>
        <dbReference type="ARBA" id="ARBA00004496"/>
    </source>
</evidence>
<keyword evidence="5 8" id="KW-0012">Acyltransferase</keyword>
<comment type="similarity">
    <text evidence="8">Belongs to the MetA family.</text>
</comment>
<comment type="catalytic activity">
    <reaction evidence="6 8">
        <text>L-homoserine + succinyl-CoA = O-succinyl-L-homoserine + CoA</text>
        <dbReference type="Rhea" id="RHEA:22008"/>
        <dbReference type="ChEBI" id="CHEBI:57287"/>
        <dbReference type="ChEBI" id="CHEBI:57292"/>
        <dbReference type="ChEBI" id="CHEBI:57476"/>
        <dbReference type="ChEBI" id="CHEBI:57661"/>
        <dbReference type="EC" id="2.3.1.46"/>
    </reaction>
</comment>
<keyword evidence="8" id="KW-0486">Methionine biosynthesis</keyword>
<evidence type="ECO:0000313" key="10">
    <source>
        <dbReference type="EMBL" id="SGZ01922.1"/>
    </source>
</evidence>
<evidence type="ECO:0000256" key="5">
    <source>
        <dbReference type="ARBA" id="ARBA00023315"/>
    </source>
</evidence>
<evidence type="ECO:0000313" key="11">
    <source>
        <dbReference type="Proteomes" id="UP000183794"/>
    </source>
</evidence>
<feature type="site" description="Important for acyl-CoA specificity" evidence="8">
    <location>
        <position position="112"/>
    </location>
</feature>
<dbReference type="HAMAP" id="MF_00295">
    <property type="entry name" value="MetA_acyltransf"/>
    <property type="match status" value="1"/>
</dbReference>
<dbReference type="CDD" id="cd03131">
    <property type="entry name" value="GATase1_HTS"/>
    <property type="match status" value="1"/>
</dbReference>
<comment type="function">
    <text evidence="7 8">Transfers a succinyl group from succinyl-CoA to L-homoserine, forming succinyl-L-homoserine.</text>
</comment>
<dbReference type="FunFam" id="3.40.50.880:FF:000004">
    <property type="entry name" value="Homoserine O-succinyltransferase"/>
    <property type="match status" value="1"/>
</dbReference>
<dbReference type="PANTHER" id="PTHR20919">
    <property type="entry name" value="HOMOSERINE O-SUCCINYLTRANSFERASE"/>
    <property type="match status" value="1"/>
</dbReference>
<accession>A0A1K9ZTA1</accession>
<evidence type="ECO:0000256" key="4">
    <source>
        <dbReference type="ARBA" id="ARBA00022679"/>
    </source>
</evidence>
<keyword evidence="2 8" id="KW-0963">Cytoplasm</keyword>
<name>A0A1K9ZTA1_9GAMM</name>
<feature type="active site" evidence="8">
    <location>
        <position position="237"/>
    </location>
</feature>
<keyword evidence="3 8" id="KW-0028">Amino-acid biosynthesis</keyword>
<sequence>MMPIRIKDGLPAAEILGNENIFVMLESRATKQEIRPLQVVVLNLMPKKIETENQILRLLSNTPLQVNVELLRIDYRASKNTPQEHIDEFYHDFERIRHNNYDGLIITGAPLGLVGHDEVVYWPQIEEIINWSKTHVVSTLFLCWAAQAALKVLHGIDKKVHEKKFSGVYPQQTFHRHNPLVRGFDDEFSVPMSRYANFSEEMFTGTDLNILAANDETGVYLAASKDFRQVFVTGHPEYSADTLHQEYMRDIADGVKAEVPVNYYKGNDAENAPRVTWRSHGNLLYSNWLNYYVYQQTPYDLNDL</sequence>
<dbReference type="InterPro" id="IPR029062">
    <property type="entry name" value="Class_I_gatase-like"/>
</dbReference>
<protein>
    <recommendedName>
        <fullName evidence="8">Homoserine O-succinyltransferase</fullName>
        <shortName evidence="8">HST</shortName>
        <ecNumber evidence="8">2.3.1.46</ecNumber>
    </recommendedName>
    <alternativeName>
        <fullName evidence="8">Homoserine transsuccinylase</fullName>
        <shortName evidence="8">HTS</shortName>
    </alternativeName>
</protein>
<feature type="binding site" evidence="8">
    <location>
        <position position="249"/>
    </location>
    <ligand>
        <name>substrate</name>
    </ligand>
</feature>
<reference evidence="10 11" key="1">
    <citation type="submission" date="2016-11" db="EMBL/GenBank/DDBJ databases">
        <authorList>
            <person name="Jaros S."/>
            <person name="Januszkiewicz K."/>
            <person name="Wedrychowicz H."/>
        </authorList>
    </citation>
    <scope>NUCLEOTIDE SEQUENCE [LARGE SCALE GENOMIC DNA]</scope>
    <source>
        <strain evidence="10">NVI 5450</strain>
    </source>
</reference>
<evidence type="ECO:0000256" key="3">
    <source>
        <dbReference type="ARBA" id="ARBA00022605"/>
    </source>
</evidence>
<proteinExistence type="inferred from homology"/>
<evidence type="ECO:0000256" key="8">
    <source>
        <dbReference type="HAMAP-Rule" id="MF_00295"/>
    </source>
</evidence>
<dbReference type="EMBL" id="FPLD01000066">
    <property type="protein sequence ID" value="SGZ01922.1"/>
    <property type="molecule type" value="Genomic_DNA"/>
</dbReference>
<dbReference type="AlphaFoldDB" id="A0A1K9ZTA1"/>
<dbReference type="GO" id="GO:0005737">
    <property type="term" value="C:cytoplasm"/>
    <property type="evidence" value="ECO:0007669"/>
    <property type="project" value="UniProtKB-SubCell"/>
</dbReference>
<keyword evidence="4 8" id="KW-0808">Transferase</keyword>
<feature type="site" description="Important for substrate specificity" evidence="8">
    <location>
        <position position="193"/>
    </location>
</feature>
<dbReference type="PANTHER" id="PTHR20919:SF0">
    <property type="entry name" value="HOMOSERINE O-SUCCINYLTRANSFERASE"/>
    <property type="match status" value="1"/>
</dbReference>